<proteinExistence type="predicted"/>
<sequence length="254" mass="29086">MDLNLYYDVVQTYIIVILDLNFTSEAGGGCKDLDTRCLDYIAQNATGCLDDPYVSTHCERTCMYCGEPNPKFDVKNVPELLQPLAFLIGIWRAETGGKAIFPTMPVFTYGEEMEISLPSTDMQVVNYTFKQHLELYLSLHYACRAHSWDMDKFDELHIENGYITMKPGTNTVALTAVMDNGFVTVEEGILKGRTIVLKMVDVGRISFSRDLPVHATERHWVVHGSDRFENQFFMETLTHRMQLHTTIVYKKIYP</sequence>
<dbReference type="InterPro" id="IPR014878">
    <property type="entry name" value="THAP4-like_heme-bd"/>
</dbReference>
<dbReference type="Gene3D" id="2.40.128.20">
    <property type="match status" value="1"/>
</dbReference>
<dbReference type="PANTHER" id="PTHR15854:SF4">
    <property type="entry name" value="PEROXYNITRITE ISOMERASE THAP4"/>
    <property type="match status" value="1"/>
</dbReference>
<reference evidence="5" key="1">
    <citation type="submission" date="2017-02" db="UniProtKB">
        <authorList>
            <consortium name="WormBaseParasite"/>
        </authorList>
    </citation>
    <scope>IDENTIFICATION</scope>
</reference>
<organism evidence="4 5">
    <name type="scientific">Syphacia muris</name>
    <dbReference type="NCBI Taxonomy" id="451379"/>
    <lineage>
        <taxon>Eukaryota</taxon>
        <taxon>Metazoa</taxon>
        <taxon>Ecdysozoa</taxon>
        <taxon>Nematoda</taxon>
        <taxon>Chromadorea</taxon>
        <taxon>Rhabditida</taxon>
        <taxon>Spirurina</taxon>
        <taxon>Oxyuridomorpha</taxon>
        <taxon>Oxyuroidea</taxon>
        <taxon>Oxyuridae</taxon>
        <taxon>Syphacia</taxon>
    </lineage>
</organism>
<evidence type="ECO:0000256" key="1">
    <source>
        <dbReference type="ARBA" id="ARBA00036993"/>
    </source>
</evidence>
<dbReference type="InterPro" id="IPR045165">
    <property type="entry name" value="Nitrobindin"/>
</dbReference>
<keyword evidence="4" id="KW-1185">Reference proteome</keyword>
<evidence type="ECO:0000259" key="3">
    <source>
        <dbReference type="PROSITE" id="PS51670"/>
    </source>
</evidence>
<dbReference type="Pfam" id="PF08768">
    <property type="entry name" value="THAP4_heme-bd"/>
    <property type="match status" value="1"/>
</dbReference>
<accession>A0A0N5ABF3</accession>
<dbReference type="InterPro" id="IPR012674">
    <property type="entry name" value="Calycin"/>
</dbReference>
<dbReference type="WBParaSite" id="SMUV_0000147901-mRNA-1">
    <property type="protein sequence ID" value="SMUV_0000147901-mRNA-1"/>
    <property type="gene ID" value="SMUV_0000147901"/>
</dbReference>
<dbReference type="Proteomes" id="UP000046393">
    <property type="component" value="Unplaced"/>
</dbReference>
<evidence type="ECO:0000313" key="5">
    <source>
        <dbReference type="WBParaSite" id="SMUV_0000147901-mRNA-1"/>
    </source>
</evidence>
<evidence type="ECO:0000313" key="4">
    <source>
        <dbReference type="Proteomes" id="UP000046393"/>
    </source>
</evidence>
<protein>
    <submittedName>
        <fullName evidence="5">ShKT domain-containing protein</fullName>
    </submittedName>
</protein>
<dbReference type="SUPFAM" id="SSF50814">
    <property type="entry name" value="Lipocalins"/>
    <property type="match status" value="1"/>
</dbReference>
<dbReference type="InterPro" id="IPR003582">
    <property type="entry name" value="ShKT_dom"/>
</dbReference>
<dbReference type="AlphaFoldDB" id="A0A0N5ABF3"/>
<comment type="caution">
    <text evidence="2">Lacks conserved residue(s) required for the propagation of feature annotation.</text>
</comment>
<feature type="domain" description="ShKT" evidence="3">
    <location>
        <begin position="30"/>
        <end position="65"/>
    </location>
</feature>
<evidence type="ECO:0000256" key="2">
    <source>
        <dbReference type="PROSITE-ProRule" id="PRU01005"/>
    </source>
</evidence>
<name>A0A0N5ABF3_9BILA</name>
<dbReference type="PROSITE" id="PS51670">
    <property type="entry name" value="SHKT"/>
    <property type="match status" value="1"/>
</dbReference>
<dbReference type="CDD" id="cd07828">
    <property type="entry name" value="lipocalin_heme-bd-THAP4-like"/>
    <property type="match status" value="1"/>
</dbReference>
<comment type="catalytic activity">
    <reaction evidence="1">
        <text>peroxynitrite = nitrate</text>
        <dbReference type="Rhea" id="RHEA:63116"/>
        <dbReference type="ChEBI" id="CHEBI:17632"/>
        <dbReference type="ChEBI" id="CHEBI:25941"/>
    </reaction>
    <physiologicalReaction direction="left-to-right" evidence="1">
        <dbReference type="Rhea" id="RHEA:63117"/>
    </physiologicalReaction>
</comment>
<dbReference type="PANTHER" id="PTHR15854">
    <property type="entry name" value="THAP4 PROTEIN"/>
    <property type="match status" value="1"/>
</dbReference>